<accession>E2NKP0</accession>
<dbReference type="InterPro" id="IPR036069">
    <property type="entry name" value="DUF34/NIF3_sf"/>
</dbReference>
<dbReference type="FunFam" id="3.40.1390.30:FF:000001">
    <property type="entry name" value="GTP cyclohydrolase 1 type 2"/>
    <property type="match status" value="1"/>
</dbReference>
<evidence type="ECO:0000313" key="6">
    <source>
        <dbReference type="EMBL" id="EEF87519.1"/>
    </source>
</evidence>
<evidence type="ECO:0000256" key="4">
    <source>
        <dbReference type="ARBA" id="ARBA00022723"/>
    </source>
</evidence>
<feature type="binding site" evidence="5">
    <location>
        <position position="65"/>
    </location>
    <ligand>
        <name>a divalent metal cation</name>
        <dbReference type="ChEBI" id="CHEBI:60240"/>
        <label>1</label>
    </ligand>
</feature>
<comment type="caution">
    <text evidence="6">The sequence shown here is derived from an EMBL/GenBank/DDBJ whole genome shotgun (WGS) entry which is preliminary data.</text>
</comment>
<dbReference type="GO" id="GO:0046872">
    <property type="term" value="F:metal ion binding"/>
    <property type="evidence" value="ECO:0007669"/>
    <property type="project" value="UniProtKB-KW"/>
</dbReference>
<dbReference type="PANTHER" id="PTHR13799:SF14">
    <property type="entry name" value="GTP CYCLOHYDROLASE 1 TYPE 2 HOMOLOG"/>
    <property type="match status" value="1"/>
</dbReference>
<evidence type="ECO:0000256" key="1">
    <source>
        <dbReference type="ARBA" id="ARBA00006964"/>
    </source>
</evidence>
<dbReference type="Proteomes" id="UP000003711">
    <property type="component" value="Unassembled WGS sequence"/>
</dbReference>
<dbReference type="Pfam" id="PF01784">
    <property type="entry name" value="DUF34_NIF3"/>
    <property type="match status" value="1"/>
</dbReference>
<comment type="similarity">
    <text evidence="1">Belongs to the GTP cyclohydrolase I type 2/NIF3 family.</text>
</comment>
<reference evidence="6 7" key="1">
    <citation type="submission" date="2008-12" db="EMBL/GenBank/DDBJ databases">
        <authorList>
            <person name="Fulton L."/>
            <person name="Clifton S."/>
            <person name="Fulton B."/>
            <person name="Xu J."/>
            <person name="Minx P."/>
            <person name="Pepin K.H."/>
            <person name="Johnson M."/>
            <person name="Bhonagiri V."/>
            <person name="Nash W.E."/>
            <person name="Mardis E.R."/>
            <person name="Wilson R.K."/>
        </authorList>
    </citation>
    <scope>NUCLEOTIDE SEQUENCE [LARGE SCALE GENOMIC DNA]</scope>
    <source>
        <strain evidence="6 7">DSM 14838</strain>
    </source>
</reference>
<dbReference type="PANTHER" id="PTHR13799">
    <property type="entry name" value="NGG1 INTERACTING FACTOR 3"/>
    <property type="match status" value="1"/>
</dbReference>
<dbReference type="GO" id="GO:0005737">
    <property type="term" value="C:cytoplasm"/>
    <property type="evidence" value="ECO:0007669"/>
    <property type="project" value="TreeGrafter"/>
</dbReference>
<dbReference type="EMBL" id="ACCH01000390">
    <property type="protein sequence ID" value="EEF87519.1"/>
    <property type="molecule type" value="Genomic_DNA"/>
</dbReference>
<dbReference type="HOGENOM" id="CLU_145845_0_0_10"/>
<evidence type="ECO:0000313" key="7">
    <source>
        <dbReference type="Proteomes" id="UP000003711"/>
    </source>
</evidence>
<dbReference type="RefSeq" id="WP_007214218.1">
    <property type="nucleotide sequence ID" value="NZ_EQ973492.1"/>
</dbReference>
<dbReference type="SUPFAM" id="SSF102705">
    <property type="entry name" value="NIF3 (NGG1p interacting factor 3)-like"/>
    <property type="match status" value="1"/>
</dbReference>
<feature type="binding site" evidence="5">
    <location>
        <position position="103"/>
    </location>
    <ligand>
        <name>a divalent metal cation</name>
        <dbReference type="ChEBI" id="CHEBI:60240"/>
        <label>1</label>
    </ligand>
</feature>
<evidence type="ECO:0000256" key="5">
    <source>
        <dbReference type="PIRSR" id="PIRSR602678-1"/>
    </source>
</evidence>
<reference evidence="6 7" key="2">
    <citation type="submission" date="2009-01" db="EMBL/GenBank/DDBJ databases">
        <title>Draft genome sequence of Bacteroides cellulosilyticus (DSM 14838).</title>
        <authorList>
            <person name="Sudarsanam P."/>
            <person name="Ley R."/>
            <person name="Guruge J."/>
            <person name="Turnbaugh P.J."/>
            <person name="Mahowald M."/>
            <person name="Liep D."/>
            <person name="Gordon J."/>
        </authorList>
    </citation>
    <scope>NUCLEOTIDE SEQUENCE [LARGE SCALE GENOMIC DNA]</scope>
    <source>
        <strain evidence="6 7">DSM 14838</strain>
    </source>
</reference>
<feature type="binding site" evidence="5">
    <location>
        <position position="64"/>
    </location>
    <ligand>
        <name>a divalent metal cation</name>
        <dbReference type="ChEBI" id="CHEBI:60240"/>
        <label>2</label>
    </ligand>
</feature>
<dbReference type="AlphaFoldDB" id="E2NKP0"/>
<organism evidence="6 7">
    <name type="scientific">Bacteroides cellulosilyticus DSM 14838</name>
    <dbReference type="NCBI Taxonomy" id="537012"/>
    <lineage>
        <taxon>Bacteria</taxon>
        <taxon>Pseudomonadati</taxon>
        <taxon>Bacteroidota</taxon>
        <taxon>Bacteroidia</taxon>
        <taxon>Bacteroidales</taxon>
        <taxon>Bacteroidaceae</taxon>
        <taxon>Bacteroides</taxon>
    </lineage>
</organism>
<comment type="subunit">
    <text evidence="2">Homohexamer.</text>
</comment>
<dbReference type="Gene3D" id="3.40.1390.30">
    <property type="entry name" value="NIF3 (NGG1p interacting factor 3)-like"/>
    <property type="match status" value="1"/>
</dbReference>
<name>E2NKP0_9BACE</name>
<evidence type="ECO:0000256" key="2">
    <source>
        <dbReference type="ARBA" id="ARBA00011643"/>
    </source>
</evidence>
<gene>
    <name evidence="6" type="ORF">BACCELL_04882</name>
</gene>
<proteinExistence type="inferred from homology"/>
<keyword evidence="4 5" id="KW-0479">Metal-binding</keyword>
<sequence>MRIKEIVSALERFAPLPLQDGFDNAGLQIGLTEAEATGALLCLDVTEAVLDEAIALGYNLVISHHPLIFKGYKSITGRDYVEHCIMKAIKNDIVIYSAHTNLDNAPGGVNFKIAEKIGL</sequence>
<protein>
    <recommendedName>
        <fullName evidence="3">GTP cyclohydrolase 1 type 2 homolog</fullName>
    </recommendedName>
</protein>
<feature type="non-terminal residue" evidence="6">
    <location>
        <position position="119"/>
    </location>
</feature>
<dbReference type="InterPro" id="IPR002678">
    <property type="entry name" value="DUF34/NIF3"/>
</dbReference>
<evidence type="ECO:0000256" key="3">
    <source>
        <dbReference type="ARBA" id="ARBA00022112"/>
    </source>
</evidence>